<keyword evidence="10" id="KW-1185">Reference proteome</keyword>
<accession>A0A7U3YKY4</accession>
<dbReference type="CDD" id="cd19067">
    <property type="entry name" value="PfuEndoQ-like"/>
    <property type="match status" value="1"/>
</dbReference>
<dbReference type="GO" id="GO:0004386">
    <property type="term" value="F:helicase activity"/>
    <property type="evidence" value="ECO:0007669"/>
    <property type="project" value="UniProtKB-UniRule"/>
</dbReference>
<evidence type="ECO:0000313" key="10">
    <source>
        <dbReference type="Proteomes" id="UP000006365"/>
    </source>
</evidence>
<dbReference type="SUPFAM" id="SSF89550">
    <property type="entry name" value="PHP domain-like"/>
    <property type="match status" value="1"/>
</dbReference>
<evidence type="ECO:0000256" key="1">
    <source>
        <dbReference type="ARBA" id="ARBA00022741"/>
    </source>
</evidence>
<dbReference type="CDD" id="cd18807">
    <property type="entry name" value="SF1_C_UvrD"/>
    <property type="match status" value="1"/>
</dbReference>
<dbReference type="InterPro" id="IPR027417">
    <property type="entry name" value="P-loop_NTPase"/>
</dbReference>
<dbReference type="PANTHER" id="PTHR40084">
    <property type="entry name" value="PHOSPHOHYDROLASE, PHP FAMILY"/>
    <property type="match status" value="1"/>
</dbReference>
<dbReference type="SUPFAM" id="SSF52540">
    <property type="entry name" value="P-loop containing nucleoside triphosphate hydrolases"/>
    <property type="match status" value="1"/>
</dbReference>
<proteinExistence type="predicted"/>
<keyword evidence="1 5" id="KW-0547">Nucleotide-binding</keyword>
<dbReference type="Gene3D" id="3.20.20.140">
    <property type="entry name" value="Metal-dependent hydrolases"/>
    <property type="match status" value="1"/>
</dbReference>
<dbReference type="AlphaFoldDB" id="A0A7U3YKY4"/>
<dbReference type="Pfam" id="PF13361">
    <property type="entry name" value="UvrD_C"/>
    <property type="match status" value="2"/>
</dbReference>
<keyword evidence="4 5" id="KW-0067">ATP-binding</keyword>
<dbReference type="GO" id="GO:0005524">
    <property type="term" value="F:ATP binding"/>
    <property type="evidence" value="ECO:0007669"/>
    <property type="project" value="UniProtKB-UniRule"/>
</dbReference>
<evidence type="ECO:0000256" key="3">
    <source>
        <dbReference type="ARBA" id="ARBA00022806"/>
    </source>
</evidence>
<organism evidence="9 10">
    <name type="scientific">Desulfobulbus propionicus (strain ATCC 33891 / DSM 2032 / VKM B-1956 / 1pr3)</name>
    <dbReference type="NCBI Taxonomy" id="577650"/>
    <lineage>
        <taxon>Bacteria</taxon>
        <taxon>Pseudomonadati</taxon>
        <taxon>Thermodesulfobacteriota</taxon>
        <taxon>Desulfobulbia</taxon>
        <taxon>Desulfobulbales</taxon>
        <taxon>Desulfobulbaceae</taxon>
        <taxon>Desulfobulbus</taxon>
    </lineage>
</organism>
<dbReference type="Gene3D" id="1.10.10.160">
    <property type="match status" value="1"/>
</dbReference>
<feature type="domain" description="UvrD-like helicase C-terminal" evidence="8">
    <location>
        <begin position="718"/>
        <end position="989"/>
    </location>
</feature>
<feature type="binding site" evidence="5">
    <location>
        <begin position="489"/>
        <end position="496"/>
    </location>
    <ligand>
        <name>ATP</name>
        <dbReference type="ChEBI" id="CHEBI:30616"/>
    </ligand>
</feature>
<evidence type="ECO:0000259" key="8">
    <source>
        <dbReference type="PROSITE" id="PS51217"/>
    </source>
</evidence>
<dbReference type="InterPro" id="IPR016195">
    <property type="entry name" value="Pol/histidinol_Pase-like"/>
</dbReference>
<dbReference type="InterPro" id="IPR014017">
    <property type="entry name" value="DNA_helicase_UvrD-like_C"/>
</dbReference>
<keyword evidence="3 5" id="KW-0347">Helicase</keyword>
<dbReference type="RefSeq" id="WP_015723803.1">
    <property type="nucleotide sequence ID" value="NC_014972.1"/>
</dbReference>
<evidence type="ECO:0000256" key="5">
    <source>
        <dbReference type="PROSITE-ProRule" id="PRU00560"/>
    </source>
</evidence>
<evidence type="ECO:0000259" key="7">
    <source>
        <dbReference type="PROSITE" id="PS51198"/>
    </source>
</evidence>
<protein>
    <submittedName>
        <fullName evidence="9">UvrD/REP helicase</fullName>
    </submittedName>
</protein>
<evidence type="ECO:0000313" key="9">
    <source>
        <dbReference type="EMBL" id="ADW17260.1"/>
    </source>
</evidence>
<dbReference type="GO" id="GO:0140097">
    <property type="term" value="F:catalytic activity, acting on DNA"/>
    <property type="evidence" value="ECO:0007669"/>
    <property type="project" value="UniProtKB-ARBA"/>
</dbReference>
<dbReference type="Gene3D" id="3.40.50.300">
    <property type="entry name" value="P-loop containing nucleotide triphosphate hydrolases"/>
    <property type="match status" value="2"/>
</dbReference>
<dbReference type="InterPro" id="IPR014016">
    <property type="entry name" value="UvrD-like_ATP-bd"/>
</dbReference>
<dbReference type="CDD" id="cd17932">
    <property type="entry name" value="DEXQc_UvrD"/>
    <property type="match status" value="1"/>
</dbReference>
<dbReference type="Gene3D" id="1.10.486.10">
    <property type="entry name" value="PCRA, domain 4"/>
    <property type="match status" value="1"/>
</dbReference>
<dbReference type="GO" id="GO:0016787">
    <property type="term" value="F:hydrolase activity"/>
    <property type="evidence" value="ECO:0007669"/>
    <property type="project" value="UniProtKB-UniRule"/>
</dbReference>
<evidence type="ECO:0000256" key="4">
    <source>
        <dbReference type="ARBA" id="ARBA00022840"/>
    </source>
</evidence>
<dbReference type="KEGG" id="dpr:Despr_1088"/>
<dbReference type="InterPro" id="IPR013986">
    <property type="entry name" value="DExx_box_DNA_helicase_dom_sf"/>
</dbReference>
<reference evidence="9 10" key="1">
    <citation type="journal article" date="2011" name="Stand. Genomic Sci.">
        <title>Complete genome sequence of Desulfobulbus propionicus type strain (1pr3).</title>
        <authorList>
            <person name="Pagani I."/>
            <person name="Lapidus A."/>
            <person name="Nolan M."/>
            <person name="Lucas S."/>
            <person name="Hammon N."/>
            <person name="Deshpande S."/>
            <person name="Cheng J.F."/>
            <person name="Chertkov O."/>
            <person name="Davenport K."/>
            <person name="Tapia R."/>
            <person name="Han C."/>
            <person name="Goodwin L."/>
            <person name="Pitluck S."/>
            <person name="Liolios K."/>
            <person name="Mavromatis K."/>
            <person name="Ivanova N."/>
            <person name="Mikhailova N."/>
            <person name="Pati A."/>
            <person name="Chen A."/>
            <person name="Palaniappan K."/>
            <person name="Land M."/>
            <person name="Hauser L."/>
            <person name="Chang Y.J."/>
            <person name="Jeffries C.D."/>
            <person name="Detter J.C."/>
            <person name="Brambilla E."/>
            <person name="Kannan K.P."/>
            <person name="Djao O.D."/>
            <person name="Rohde M."/>
            <person name="Pukall R."/>
            <person name="Spring S."/>
            <person name="Goker M."/>
            <person name="Sikorski J."/>
            <person name="Woyke T."/>
            <person name="Bristow J."/>
            <person name="Eisen J.A."/>
            <person name="Markowitz V."/>
            <person name="Hugenholtz P."/>
            <person name="Kyrpides N.C."/>
            <person name="Klenk H.P."/>
        </authorList>
    </citation>
    <scope>NUCLEOTIDE SEQUENCE [LARGE SCALE GENOMIC DNA]</scope>
    <source>
        <strain evidence="10">ATCC 33891 / DSM 2032 / 1pr3</strain>
    </source>
</reference>
<evidence type="ECO:0000256" key="6">
    <source>
        <dbReference type="SAM" id="MobiDB-lite"/>
    </source>
</evidence>
<dbReference type="Pfam" id="PF13245">
    <property type="entry name" value="AAA_19"/>
    <property type="match status" value="1"/>
</dbReference>
<name>A0A7U3YKY4_DESPD</name>
<evidence type="ECO:0000256" key="2">
    <source>
        <dbReference type="ARBA" id="ARBA00022801"/>
    </source>
</evidence>
<sequence>MNYIADLHVHSHYSRATSKASNLYGLAAWAAVKGIGVVGTGDFTHPGWFAHLHDCLEPAEPGFFRLKPEPGRDWSQWLPPGLRPATAPESTRFVLSAEISSIYKRGDKVRKVHNLLYAPDFDAVRRLNATLVTLGNISSDGRPILGLDARDLLEILLEKAPEGFLVPAHIWTPWFSLFGSKSGFDRIEDCFGDLSDHIFALETGLSSDPEMNRLISRLDRFTLISNSDCHSPAKLGREANLFATDFDYFSLRQALRAPLNAAGEHVFRATVEFYPEEGKYHCDGHRKCQVCQEPPETRKTGGRCPRCGKPLTIGVLHRVMELADRSEPVFPIGSPGVHSLIPLQEIVAELLDCGPATKKAVDGYARLINLFGSEFGLLLDTPIDEIRAKGSALLAEAIERVRTNHVIRTPGYDGEFGVIRVFSEGERARLSGQASLFGTVAAASRHTHKRTRLETTTVTTTTVASPPASLNVEQQRAVDSEAPLILVQAGPGTGKTHTLVSRVRRTAGRSTRPCTVITFTNKAAAEVRERLGETAHTGAGITVATFHGYCLSQLRRFQPELRVIGPEERALVLEELHPQWSARQRDALAAAITLGCRQARSPSDPDQQRYFQWLAERSLIDLDALVPRTVALLRGGGNEAESVRAATGHLFVDEFQDVNEAQYALVTLLAQTATVFAIGDPDQAIYGFRGADPRWFHAFIEDVHPECHQLVCNYRSGAMIVRAAEQLISHNPHPVPQAPMQPCGTAPGTIHLQRCANPDQEAIFIADQIELQVGGTSHRSLERFDHAENSASSLRDIGVLYRTSRQAEALATTLSRRGLPFQLVEIEAYYTKGNCRLLYLWMLLLAGLAESCHLLELLGQEQGLGEQGMKVVRTQLGRSLLQDKQRGGVLDSLVLDGTAGAALARFRAFHGQLVGHDGERSLDSILTALMERYQLDPRASDLVRLRETALTFGRSFAAFAAHLQRFSDSVLYDPRVEAVTLSTLHAAKGLEFPVVFMAGVEDGLLPLAPRRELVAEALQAHVQEERRLCYVGITRARSTLYLTWCGSRSLYGGRAEDRQPSPLLAELPADVFTPPPTMQPATKRRPAHRQLSLFS</sequence>
<dbReference type="PROSITE" id="PS51198">
    <property type="entry name" value="UVRD_HELICASE_ATP_BIND"/>
    <property type="match status" value="1"/>
</dbReference>
<keyword evidence="2 5" id="KW-0378">Hydrolase</keyword>
<dbReference type="EMBL" id="CP002364">
    <property type="protein sequence ID" value="ADW17260.1"/>
    <property type="molecule type" value="Genomic_DNA"/>
</dbReference>
<dbReference type="PANTHER" id="PTHR40084:SF1">
    <property type="entry name" value="PHOSPHOTRANSFERASE"/>
    <property type="match status" value="1"/>
</dbReference>
<feature type="region of interest" description="Disordered" evidence="6">
    <location>
        <begin position="1067"/>
        <end position="1095"/>
    </location>
</feature>
<gene>
    <name evidence="9" type="ordered locus">Despr_1088</name>
</gene>
<dbReference type="PROSITE" id="PS51217">
    <property type="entry name" value="UVRD_HELICASE_CTER"/>
    <property type="match status" value="1"/>
</dbReference>
<feature type="domain" description="UvrD-like helicase ATP-binding" evidence="7">
    <location>
        <begin position="468"/>
        <end position="717"/>
    </location>
</feature>
<dbReference type="Proteomes" id="UP000006365">
    <property type="component" value="Chromosome"/>
</dbReference>